<feature type="transmembrane region" description="Helical" evidence="1">
    <location>
        <begin position="418"/>
        <end position="439"/>
    </location>
</feature>
<reference evidence="3" key="2">
    <citation type="submission" date="2023-02" db="EMBL/GenBank/DDBJ databases">
        <title>Detection, antimicrobial susceptibility and genomic characterization of NDM-producing species of Morganellaceae, Yersiniaceae, and Enterobacteriaceae other than Klebsiella.</title>
        <authorList>
            <person name="Camargo C.H."/>
            <person name="Sacchi C.T."/>
            <person name="Campos K.R."/>
        </authorList>
    </citation>
    <scope>NUCLEOTIDE SEQUENCE</scope>
    <source>
        <strain evidence="3">1189_21</strain>
    </source>
</reference>
<feature type="transmembrane region" description="Helical" evidence="1">
    <location>
        <begin position="136"/>
        <end position="163"/>
    </location>
</feature>
<keyword evidence="1" id="KW-0812">Transmembrane</keyword>
<evidence type="ECO:0000313" key="2">
    <source>
        <dbReference type="EMBL" id="MBE8613670.1"/>
    </source>
</evidence>
<feature type="transmembrane region" description="Helical" evidence="1">
    <location>
        <begin position="245"/>
        <end position="263"/>
    </location>
</feature>
<dbReference type="NCBIfam" id="TIGR00366">
    <property type="entry name" value="TIGR00366 family protein"/>
    <property type="match status" value="1"/>
</dbReference>
<keyword evidence="1" id="KW-0472">Membrane</keyword>
<name>A0A0A2R5Z9_MORMO</name>
<dbReference type="EMBL" id="PKLF01000013">
    <property type="protein sequence ID" value="MBE8613670.1"/>
    <property type="molecule type" value="Genomic_DNA"/>
</dbReference>
<proteinExistence type="predicted"/>
<feature type="transmembrane region" description="Helical" evidence="1">
    <location>
        <begin position="20"/>
        <end position="41"/>
    </location>
</feature>
<evidence type="ECO:0000313" key="3">
    <source>
        <dbReference type="EMBL" id="MDS0896406.1"/>
    </source>
</evidence>
<dbReference type="InterPro" id="IPR006161">
    <property type="entry name" value="CHP00366"/>
</dbReference>
<evidence type="ECO:0000313" key="4">
    <source>
        <dbReference type="Proteomes" id="UP000650477"/>
    </source>
</evidence>
<organism evidence="2 4">
    <name type="scientific">Morganella morganii</name>
    <name type="common">Proteus morganii</name>
    <dbReference type="NCBI Taxonomy" id="582"/>
    <lineage>
        <taxon>Bacteria</taxon>
        <taxon>Pseudomonadati</taxon>
        <taxon>Pseudomonadota</taxon>
        <taxon>Gammaproteobacteria</taxon>
        <taxon>Enterobacterales</taxon>
        <taxon>Morganellaceae</taxon>
        <taxon>Morganella</taxon>
    </lineage>
</organism>
<protein>
    <submittedName>
        <fullName evidence="2">TIGR00366 family protein</fullName>
    </submittedName>
</protein>
<dbReference type="STRING" id="582.AL531_15185"/>
<dbReference type="RefSeq" id="WP_015422346.1">
    <property type="nucleotide sequence ID" value="NZ_ABGYJJ040000001.1"/>
</dbReference>
<dbReference type="OrthoDB" id="9342495at2"/>
<dbReference type="Pfam" id="PF02667">
    <property type="entry name" value="SCFA_trans"/>
    <property type="match status" value="1"/>
</dbReference>
<dbReference type="PANTHER" id="PTHR41983:SF2">
    <property type="entry name" value="SHORT-CHAIN FATTY ACID TRANSPORTER-RELATED"/>
    <property type="match status" value="1"/>
</dbReference>
<dbReference type="AlphaFoldDB" id="A0A0A2R5Z9"/>
<feature type="transmembrane region" description="Helical" evidence="1">
    <location>
        <begin position="95"/>
        <end position="124"/>
    </location>
</feature>
<sequence length="440" mass="47824">MIGRISRVMTRVVSRYLPDPLIFAMLLTMLTFIIALALTPSTPMDLVNLWGNGFWNLLAFGMQMALIIVTGHALASSPPVKRILRLTASLAKTPVQGVMLVTFFGSVACVINWGFGLVVGAMFAREVARRVPGSDYPLLIACAYIGFMTWGGGFSGSMPLLAATPGNPVEHIAGLIPVSQTMFTGYNLFITLTLILVMPFVTRMMMPRKDDIMMIDPALLEEEPDFQKKLPEDAPVSLRMEESRLIAWIIGILGFTFLGMYFIKNGFNITINTVNMIFLLTGLLLHKTPMAYMRAVSAAARSTAGILVQFPFYAGIQLMMEGSGLGGLITEFFINVANKETFPLMTFFSSALINFAVPSGGGHWVIQGPFVIPAAQALGADLGKSVMAIAYGEQWMNMAQPFWALPALAIAGLGVRDIMGYCITALLLSAPIFIIGLAFF</sequence>
<dbReference type="EMBL" id="JAPKIY010000001">
    <property type="protein sequence ID" value="MDS0896406.1"/>
    <property type="molecule type" value="Genomic_DNA"/>
</dbReference>
<dbReference type="PANTHER" id="PTHR41983">
    <property type="entry name" value="SHORT-CHAIN FATTY ACID TRANSPORTER-RELATED"/>
    <property type="match status" value="1"/>
</dbReference>
<feature type="transmembrane region" description="Helical" evidence="1">
    <location>
        <begin position="53"/>
        <end position="75"/>
    </location>
</feature>
<feature type="transmembrane region" description="Helical" evidence="1">
    <location>
        <begin position="183"/>
        <end position="201"/>
    </location>
</feature>
<dbReference type="Proteomes" id="UP001182247">
    <property type="component" value="Unassembled WGS sequence"/>
</dbReference>
<accession>A0A0A2R5Z9</accession>
<evidence type="ECO:0000256" key="1">
    <source>
        <dbReference type="SAM" id="Phobius"/>
    </source>
</evidence>
<comment type="caution">
    <text evidence="2">The sequence shown here is derived from an EMBL/GenBank/DDBJ whole genome shotgun (WGS) entry which is preliminary data.</text>
</comment>
<keyword evidence="1" id="KW-1133">Transmembrane helix</keyword>
<dbReference type="Proteomes" id="UP000650477">
    <property type="component" value="Unassembled WGS sequence"/>
</dbReference>
<dbReference type="GO" id="GO:0005886">
    <property type="term" value="C:plasma membrane"/>
    <property type="evidence" value="ECO:0007669"/>
    <property type="project" value="TreeGrafter"/>
</dbReference>
<dbReference type="InterPro" id="IPR006160">
    <property type="entry name" value="SCFA_transpt_AtoE"/>
</dbReference>
<gene>
    <name evidence="2" type="ORF">CYG68_14865</name>
    <name evidence="3" type="ORF">OSC06_00360</name>
</gene>
<reference evidence="2" key="1">
    <citation type="submission" date="2017-12" db="EMBL/GenBank/DDBJ databases">
        <title>Genome sequencing and analysis.</title>
        <authorList>
            <person name="Huang Y.-T."/>
        </authorList>
    </citation>
    <scope>NUCLEOTIDE SEQUENCE</scope>
    <source>
        <strain evidence="2">VGH116</strain>
    </source>
</reference>
<dbReference type="GeneID" id="93358743"/>